<comment type="caution">
    <text evidence="3">The sequence shown here is derived from an EMBL/GenBank/DDBJ whole genome shotgun (WGS) entry which is preliminary data.</text>
</comment>
<dbReference type="InterPro" id="IPR001509">
    <property type="entry name" value="Epimerase_deHydtase"/>
</dbReference>
<dbReference type="EMBL" id="JBHMEY010000066">
    <property type="protein sequence ID" value="MFB9097791.1"/>
    <property type="molecule type" value="Genomic_DNA"/>
</dbReference>
<dbReference type="Pfam" id="PF01370">
    <property type="entry name" value="Epimerase"/>
    <property type="match status" value="1"/>
</dbReference>
<feature type="domain" description="NAD-dependent epimerase/dehydratase" evidence="2">
    <location>
        <begin position="4"/>
        <end position="246"/>
    </location>
</feature>
<dbReference type="InterPro" id="IPR036291">
    <property type="entry name" value="NAD(P)-bd_dom_sf"/>
</dbReference>
<accession>A0ABV5GR53</accession>
<organism evidence="3 4">
    <name type="scientific">Flavobacterium jumunjinense</name>
    <dbReference type="NCBI Taxonomy" id="998845"/>
    <lineage>
        <taxon>Bacteria</taxon>
        <taxon>Pseudomonadati</taxon>
        <taxon>Bacteroidota</taxon>
        <taxon>Flavobacteriia</taxon>
        <taxon>Flavobacteriales</taxon>
        <taxon>Flavobacteriaceae</taxon>
        <taxon>Flavobacterium</taxon>
    </lineage>
</organism>
<reference evidence="3 4" key="1">
    <citation type="submission" date="2024-09" db="EMBL/GenBank/DDBJ databases">
        <authorList>
            <person name="Sun Q."/>
            <person name="Mori K."/>
        </authorList>
    </citation>
    <scope>NUCLEOTIDE SEQUENCE [LARGE SCALE GENOMIC DNA]</scope>
    <source>
        <strain evidence="3 4">CECT 7955</strain>
    </source>
</reference>
<dbReference type="Proteomes" id="UP001589607">
    <property type="component" value="Unassembled WGS sequence"/>
</dbReference>
<evidence type="ECO:0000256" key="1">
    <source>
        <dbReference type="ARBA" id="ARBA00023027"/>
    </source>
</evidence>
<keyword evidence="4" id="KW-1185">Reference proteome</keyword>
<evidence type="ECO:0000259" key="2">
    <source>
        <dbReference type="Pfam" id="PF01370"/>
    </source>
</evidence>
<name>A0ABV5GR53_9FLAO</name>
<dbReference type="PANTHER" id="PTHR43574">
    <property type="entry name" value="EPIMERASE-RELATED"/>
    <property type="match status" value="1"/>
</dbReference>
<dbReference type="SUPFAM" id="SSF51735">
    <property type="entry name" value="NAD(P)-binding Rossmann-fold domains"/>
    <property type="match status" value="1"/>
</dbReference>
<gene>
    <name evidence="3" type="ORF">ACFFVF_14835</name>
</gene>
<dbReference type="Gene3D" id="3.40.50.720">
    <property type="entry name" value="NAD(P)-binding Rossmann-like Domain"/>
    <property type="match status" value="1"/>
</dbReference>
<protein>
    <submittedName>
        <fullName evidence="3">NAD-dependent epimerase/dehydratase family protein</fullName>
    </submittedName>
</protein>
<evidence type="ECO:0000313" key="4">
    <source>
        <dbReference type="Proteomes" id="UP001589607"/>
    </source>
</evidence>
<dbReference type="Gene3D" id="3.90.25.10">
    <property type="entry name" value="UDP-galactose 4-epimerase, domain 1"/>
    <property type="match status" value="1"/>
</dbReference>
<evidence type="ECO:0000313" key="3">
    <source>
        <dbReference type="EMBL" id="MFB9097791.1"/>
    </source>
</evidence>
<keyword evidence="1" id="KW-0520">NAD</keyword>
<sequence>MKKVLVCGAGGFIGGHLVSRLKNEGFWVRGVDLKENEYGNTNSDDFILGDLRDPEIAKKAVKGIDEVYQLAADMGGAGYIFTGEHDADVMNNSALCNLNVLGASQKEGVKRIFYSSSACMYPEYNQMDPNNPKCSEDSAYPAAPDSEYGWEKLFSERLYLSYQRNYSIEVRIARFHNIFGPQGTWNGGKEKAPAAMCRKVAEATEGSYIEVWGDGKQTRSFLYIDECIEAVIRLMNSNFSGPVNIGSEEMISINDFANMAIDISGKNLIIKNIEGPTGVRGRNSDNRLLYDKLNWQPSMPLREGMEKTYKWIESQIK</sequence>
<proteinExistence type="predicted"/>
<dbReference type="RefSeq" id="WP_236457995.1">
    <property type="nucleotide sequence ID" value="NZ_CBCSGE010000008.1"/>
</dbReference>